<name>A0A0F8Y427_9ZZZZ</name>
<evidence type="ECO:0000313" key="1">
    <source>
        <dbReference type="EMBL" id="KKK76182.1"/>
    </source>
</evidence>
<protein>
    <submittedName>
        <fullName evidence="1">Uncharacterized protein</fullName>
    </submittedName>
</protein>
<gene>
    <name evidence="1" type="ORF">LCGC14_2866230</name>
</gene>
<accession>A0A0F8Y427</accession>
<reference evidence="1" key="1">
    <citation type="journal article" date="2015" name="Nature">
        <title>Complex archaea that bridge the gap between prokaryotes and eukaryotes.</title>
        <authorList>
            <person name="Spang A."/>
            <person name="Saw J.H."/>
            <person name="Jorgensen S.L."/>
            <person name="Zaremba-Niedzwiedzka K."/>
            <person name="Martijn J."/>
            <person name="Lind A.E."/>
            <person name="van Eijk R."/>
            <person name="Schleper C."/>
            <person name="Guy L."/>
            <person name="Ettema T.J."/>
        </authorList>
    </citation>
    <scope>NUCLEOTIDE SEQUENCE</scope>
</reference>
<organism evidence="1">
    <name type="scientific">marine sediment metagenome</name>
    <dbReference type="NCBI Taxonomy" id="412755"/>
    <lineage>
        <taxon>unclassified sequences</taxon>
        <taxon>metagenomes</taxon>
        <taxon>ecological metagenomes</taxon>
    </lineage>
</organism>
<proteinExistence type="predicted"/>
<dbReference type="EMBL" id="LAZR01055522">
    <property type="protein sequence ID" value="KKK76182.1"/>
    <property type="molecule type" value="Genomic_DNA"/>
</dbReference>
<dbReference type="AlphaFoldDB" id="A0A0F8Y427"/>
<sequence>MLPRFFLSEDWDLTSGNVDIHFQDIISQELYDHVESEIKRITPKLDKEERTTYHLEQIIGGIFSNAAVKGKLKKDPDNQWVLAGMQRCQK</sequence>
<comment type="caution">
    <text evidence="1">The sequence shown here is derived from an EMBL/GenBank/DDBJ whole genome shotgun (WGS) entry which is preliminary data.</text>
</comment>